<dbReference type="PRINTS" id="PR00700">
    <property type="entry name" value="PRTYPHPHTASE"/>
</dbReference>
<dbReference type="PROSITE" id="PS50055">
    <property type="entry name" value="TYR_PHOSPHATASE_PTP"/>
    <property type="match status" value="1"/>
</dbReference>
<dbReference type="GO" id="GO:0004726">
    <property type="term" value="F:non-membrane spanning protein tyrosine phosphatase activity"/>
    <property type="evidence" value="ECO:0007669"/>
    <property type="project" value="TreeGrafter"/>
</dbReference>
<evidence type="ECO:0000256" key="3">
    <source>
        <dbReference type="ARBA" id="ARBA00022833"/>
    </source>
</evidence>
<dbReference type="CDD" id="cd14544">
    <property type="entry name" value="PTPc-N11_6"/>
    <property type="match status" value="1"/>
</dbReference>
<evidence type="ECO:0000256" key="1">
    <source>
        <dbReference type="ARBA" id="ARBA00022723"/>
    </source>
</evidence>
<dbReference type="Proteomes" id="UP001054945">
    <property type="component" value="Unassembled WGS sequence"/>
</dbReference>
<organism evidence="8 9">
    <name type="scientific">Caerostris extrusa</name>
    <name type="common">Bark spider</name>
    <name type="synonym">Caerostris bankana</name>
    <dbReference type="NCBI Taxonomy" id="172846"/>
    <lineage>
        <taxon>Eukaryota</taxon>
        <taxon>Metazoa</taxon>
        <taxon>Ecdysozoa</taxon>
        <taxon>Arthropoda</taxon>
        <taxon>Chelicerata</taxon>
        <taxon>Arachnida</taxon>
        <taxon>Araneae</taxon>
        <taxon>Araneomorphae</taxon>
        <taxon>Entelegynae</taxon>
        <taxon>Araneoidea</taxon>
        <taxon>Araneidae</taxon>
        <taxon>Caerostris</taxon>
    </lineage>
</organism>
<protein>
    <submittedName>
        <fullName evidence="8">Tyrosine-protein phosphatase non-receptor type 11</fullName>
    </submittedName>
</protein>
<evidence type="ECO:0000259" key="6">
    <source>
        <dbReference type="PROSITE" id="PS50055"/>
    </source>
</evidence>
<dbReference type="GO" id="GO:0048666">
    <property type="term" value="P:neuron development"/>
    <property type="evidence" value="ECO:0007669"/>
    <property type="project" value="UniProtKB-ARBA"/>
</dbReference>
<dbReference type="InterPro" id="IPR000387">
    <property type="entry name" value="Tyr_Pase_dom"/>
</dbReference>
<sequence length="734" mass="82732">MVVYSTPVFTRVGPTVLHGNRFVPLCSVTTTPAVLAVPIIKRTCNVSLVWQVIFMKMFSCFLPHSWRLVAVTSKPSGRWHTFVDSAKVRFACEACGHGWTSMKGRITFWCAFSNNTGVVAYRLYGQQCDSCQGESYESAMWYPEEIEKVLWNICSRVAHVFYGCARPPIQLNRRPGKPKNPHNSEKCQACKDGVCAELTVGGSIQTLLVLTQKRCLQTGLDGSFFLARPSKSNPGDFTLSVRRNGEVTHIKIKIQVITMTCMEVVFHGPLSGKKLKRILMDKGKNGSFLVRESQSKPGDFVLSVRTDDKVTHVMIRYQDGKYDQKKTLKVVGKQVSGKNLSTSNSKNANTCTVEMLGHYQKIDQKNRYKNILPFDHTRVILKDVDPNVPGSDYINANHITPDEDTVGDGPKKYYIATQGCLHNTVADFWWMAWQENTRVIVMTTKEMERGKNKCFRYWPEINQVKEVGKFVLKNLSESSTTDYILREFTLTKENCTESRTIYHYHFTAWPDHGVPSDPGCVLNFLHDVNHRQESVPGSGPIIVHCSAGIGRTGTFIVIDMIVDLIKRQGLDCEIDIQRSILMVRSQRSGMVQTEAQYKFVYLAVQHYIDTLQQRIQAEQKSIQLGREYTNIKYTAEAAGATEPLKVLSNATSCPITLSPPTPTMPPLLTRASCENLKPPVPSEDNDAFAFNFQYWTSSNNCTTTSTATKIMTKHTVSKKFKSCHLVVWRKLSAS</sequence>
<evidence type="ECO:0000256" key="2">
    <source>
        <dbReference type="ARBA" id="ARBA00022771"/>
    </source>
</evidence>
<dbReference type="GO" id="GO:0030971">
    <property type="term" value="F:receptor tyrosine kinase binding"/>
    <property type="evidence" value="ECO:0007669"/>
    <property type="project" value="TreeGrafter"/>
</dbReference>
<dbReference type="InterPro" id="IPR000242">
    <property type="entry name" value="PTP_cat"/>
</dbReference>
<dbReference type="InterPro" id="IPR036860">
    <property type="entry name" value="SH2_dom_sf"/>
</dbReference>
<dbReference type="GO" id="GO:0008270">
    <property type="term" value="F:zinc ion binding"/>
    <property type="evidence" value="ECO:0007669"/>
    <property type="project" value="UniProtKB-KW"/>
</dbReference>
<feature type="domain" description="SH2" evidence="5">
    <location>
        <begin position="265"/>
        <end position="374"/>
    </location>
</feature>
<dbReference type="InterPro" id="IPR000980">
    <property type="entry name" value="SH2"/>
</dbReference>
<dbReference type="InterPro" id="IPR016130">
    <property type="entry name" value="Tyr_Pase_AS"/>
</dbReference>
<keyword evidence="1" id="KW-0479">Metal-binding</keyword>
<dbReference type="PROSITE" id="PS50001">
    <property type="entry name" value="SH2"/>
    <property type="match status" value="1"/>
</dbReference>
<dbReference type="GO" id="GO:0005737">
    <property type="term" value="C:cytoplasm"/>
    <property type="evidence" value="ECO:0007669"/>
    <property type="project" value="TreeGrafter"/>
</dbReference>
<evidence type="ECO:0000313" key="8">
    <source>
        <dbReference type="EMBL" id="GIZ03163.1"/>
    </source>
</evidence>
<dbReference type="SMART" id="SM00194">
    <property type="entry name" value="PTPc"/>
    <property type="match status" value="1"/>
</dbReference>
<dbReference type="AlphaFoldDB" id="A0AAV4Y732"/>
<dbReference type="Pfam" id="PF00102">
    <property type="entry name" value="Y_phosphatase"/>
    <property type="match status" value="1"/>
</dbReference>
<dbReference type="SMART" id="SM00404">
    <property type="entry name" value="PTPc_motif"/>
    <property type="match status" value="1"/>
</dbReference>
<dbReference type="GO" id="GO:0070374">
    <property type="term" value="P:positive regulation of ERK1 and ERK2 cascade"/>
    <property type="evidence" value="ECO:0007669"/>
    <property type="project" value="TreeGrafter"/>
</dbReference>
<evidence type="ECO:0000313" key="9">
    <source>
        <dbReference type="Proteomes" id="UP001054945"/>
    </source>
</evidence>
<accession>A0AAV4Y732</accession>
<dbReference type="PROSITE" id="PS00383">
    <property type="entry name" value="TYR_PHOSPHATASE_1"/>
    <property type="match status" value="1"/>
</dbReference>
<evidence type="ECO:0000256" key="4">
    <source>
        <dbReference type="PROSITE-ProRule" id="PRU00191"/>
    </source>
</evidence>
<name>A0AAV4Y732_CAEEX</name>
<dbReference type="Gene3D" id="3.90.190.10">
    <property type="entry name" value="Protein tyrosine phosphatase superfamily"/>
    <property type="match status" value="1"/>
</dbReference>
<dbReference type="FunFam" id="3.90.190.10:FF:000237">
    <property type="entry name" value="Protein-tyrosine phosphatase SHP-1"/>
    <property type="match status" value="1"/>
</dbReference>
<evidence type="ECO:0000259" key="5">
    <source>
        <dbReference type="PROSITE" id="PS50001"/>
    </source>
</evidence>
<dbReference type="Gene3D" id="3.30.505.10">
    <property type="entry name" value="SH2 domain"/>
    <property type="match status" value="2"/>
</dbReference>
<comment type="caution">
    <text evidence="8">The sequence shown here is derived from an EMBL/GenBank/DDBJ whole genome shotgun (WGS) entry which is preliminary data.</text>
</comment>
<dbReference type="PANTHER" id="PTHR46559">
    <property type="entry name" value="TYROSINE-PROTEIN PHOSPHATASE NON-RECEPTOR TYPE 11"/>
    <property type="match status" value="1"/>
</dbReference>
<keyword evidence="4" id="KW-0727">SH2 domain</keyword>
<dbReference type="SUPFAM" id="SSF55550">
    <property type="entry name" value="SH2 domain"/>
    <property type="match status" value="2"/>
</dbReference>
<gene>
    <name evidence="8" type="primary">PTPN11</name>
    <name evidence="8" type="ORF">CEXT_529671</name>
</gene>
<dbReference type="PROSITE" id="PS50056">
    <property type="entry name" value="TYR_PHOSPHATASE_2"/>
    <property type="match status" value="1"/>
</dbReference>
<keyword evidence="3" id="KW-0862">Zinc</keyword>
<feature type="domain" description="Tyrosine specific protein phosphatases" evidence="7">
    <location>
        <begin position="522"/>
        <end position="598"/>
    </location>
</feature>
<keyword evidence="2" id="KW-0863">Zinc-finger</keyword>
<dbReference type="SMART" id="SM01328">
    <property type="entry name" value="zf-3CxxC"/>
    <property type="match status" value="1"/>
</dbReference>
<dbReference type="InterPro" id="IPR029021">
    <property type="entry name" value="Prot-tyrosine_phosphatase-like"/>
</dbReference>
<dbReference type="Pfam" id="PF13695">
    <property type="entry name" value="Zn_ribbon_3CxxC"/>
    <property type="match status" value="1"/>
</dbReference>
<dbReference type="SUPFAM" id="SSF52799">
    <property type="entry name" value="(Phosphotyrosine protein) phosphatases II"/>
    <property type="match status" value="1"/>
</dbReference>
<proteinExistence type="predicted"/>
<dbReference type="PRINTS" id="PR00401">
    <property type="entry name" value="SH2DOMAIN"/>
</dbReference>
<evidence type="ECO:0000259" key="7">
    <source>
        <dbReference type="PROSITE" id="PS50056"/>
    </source>
</evidence>
<dbReference type="InterPro" id="IPR027377">
    <property type="entry name" value="ZAR1/RTP1-5-like_Znf-3CxxC"/>
</dbReference>
<dbReference type="GO" id="GO:0050839">
    <property type="term" value="F:cell adhesion molecule binding"/>
    <property type="evidence" value="ECO:0007669"/>
    <property type="project" value="TreeGrafter"/>
</dbReference>
<dbReference type="InterPro" id="IPR003595">
    <property type="entry name" value="Tyr_Pase_cat"/>
</dbReference>
<feature type="domain" description="Tyrosine-protein phosphatase" evidence="6">
    <location>
        <begin position="365"/>
        <end position="607"/>
    </location>
</feature>
<keyword evidence="9" id="KW-1185">Reference proteome</keyword>
<dbReference type="Pfam" id="PF00017">
    <property type="entry name" value="SH2"/>
    <property type="match status" value="2"/>
</dbReference>
<dbReference type="SMART" id="SM00252">
    <property type="entry name" value="SH2"/>
    <property type="match status" value="1"/>
</dbReference>
<dbReference type="EMBL" id="BPLR01018911">
    <property type="protein sequence ID" value="GIZ03163.1"/>
    <property type="molecule type" value="Genomic_DNA"/>
</dbReference>
<dbReference type="PANTHER" id="PTHR46559:SF3">
    <property type="entry name" value="TYROSINE-PROTEIN PHOSPHATASE NON-RECEPTOR TYPE"/>
    <property type="match status" value="1"/>
</dbReference>
<reference evidence="8 9" key="1">
    <citation type="submission" date="2021-06" db="EMBL/GenBank/DDBJ databases">
        <title>Caerostris extrusa draft genome.</title>
        <authorList>
            <person name="Kono N."/>
            <person name="Arakawa K."/>
        </authorList>
    </citation>
    <scope>NUCLEOTIDE SEQUENCE [LARGE SCALE GENOMIC DNA]</scope>
</reference>